<protein>
    <submittedName>
        <fullName evidence="1">16705_t:CDS:1</fullName>
    </submittedName>
</protein>
<accession>A0ACA9PTP5</accession>
<dbReference type="EMBL" id="CAJVQC010023017">
    <property type="protein sequence ID" value="CAG8720545.1"/>
    <property type="molecule type" value="Genomic_DNA"/>
</dbReference>
<evidence type="ECO:0000313" key="1">
    <source>
        <dbReference type="EMBL" id="CAG8720545.1"/>
    </source>
</evidence>
<organism evidence="1 2">
    <name type="scientific">Racocetra persica</name>
    <dbReference type="NCBI Taxonomy" id="160502"/>
    <lineage>
        <taxon>Eukaryota</taxon>
        <taxon>Fungi</taxon>
        <taxon>Fungi incertae sedis</taxon>
        <taxon>Mucoromycota</taxon>
        <taxon>Glomeromycotina</taxon>
        <taxon>Glomeromycetes</taxon>
        <taxon>Diversisporales</taxon>
        <taxon>Gigasporaceae</taxon>
        <taxon>Racocetra</taxon>
    </lineage>
</organism>
<comment type="caution">
    <text evidence="1">The sequence shown here is derived from an EMBL/GenBank/DDBJ whole genome shotgun (WGS) entry which is preliminary data.</text>
</comment>
<evidence type="ECO:0000313" key="2">
    <source>
        <dbReference type="Proteomes" id="UP000789920"/>
    </source>
</evidence>
<dbReference type="Proteomes" id="UP000789920">
    <property type="component" value="Unassembled WGS sequence"/>
</dbReference>
<gene>
    <name evidence="1" type="ORF">RPERSI_LOCUS11263</name>
</gene>
<reference evidence="1" key="1">
    <citation type="submission" date="2021-06" db="EMBL/GenBank/DDBJ databases">
        <authorList>
            <person name="Kallberg Y."/>
            <person name="Tangrot J."/>
            <person name="Rosling A."/>
        </authorList>
    </citation>
    <scope>NUCLEOTIDE SEQUENCE</scope>
    <source>
        <strain evidence="1">MA461A</strain>
    </source>
</reference>
<feature type="non-terminal residue" evidence="1">
    <location>
        <position position="1"/>
    </location>
</feature>
<keyword evidence="2" id="KW-1185">Reference proteome</keyword>
<sequence length="40" mass="4833">KKSEVNDESEENHEDEDKKYKDKKDEGKKDKDIFLVDFDD</sequence>
<name>A0ACA9PTP5_9GLOM</name>
<proteinExistence type="predicted"/>